<dbReference type="Proteomes" id="UP001218188">
    <property type="component" value="Unassembled WGS sequence"/>
</dbReference>
<feature type="compositionally biased region" description="Basic and acidic residues" evidence="1">
    <location>
        <begin position="210"/>
        <end position="225"/>
    </location>
</feature>
<feature type="compositionally biased region" description="Basic and acidic residues" evidence="1">
    <location>
        <begin position="932"/>
        <end position="941"/>
    </location>
</feature>
<comment type="caution">
    <text evidence="2">The sequence shown here is derived from an EMBL/GenBank/DDBJ whole genome shotgun (WGS) entry which is preliminary data.</text>
</comment>
<feature type="compositionally biased region" description="Low complexity" evidence="1">
    <location>
        <begin position="1050"/>
        <end position="1059"/>
    </location>
</feature>
<evidence type="ECO:0000256" key="1">
    <source>
        <dbReference type="SAM" id="MobiDB-lite"/>
    </source>
</evidence>
<dbReference type="AlphaFoldDB" id="A0AAD6X4H7"/>
<feature type="region of interest" description="Disordered" evidence="1">
    <location>
        <begin position="207"/>
        <end position="237"/>
    </location>
</feature>
<feature type="compositionally biased region" description="Low complexity" evidence="1">
    <location>
        <begin position="374"/>
        <end position="385"/>
    </location>
</feature>
<keyword evidence="3" id="KW-1185">Reference proteome</keyword>
<feature type="compositionally biased region" description="Low complexity" evidence="1">
    <location>
        <begin position="717"/>
        <end position="751"/>
    </location>
</feature>
<feature type="compositionally biased region" description="Gly residues" evidence="1">
    <location>
        <begin position="754"/>
        <end position="763"/>
    </location>
</feature>
<feature type="region of interest" description="Disordered" evidence="1">
    <location>
        <begin position="615"/>
        <end position="638"/>
    </location>
</feature>
<feature type="region of interest" description="Disordered" evidence="1">
    <location>
        <begin position="427"/>
        <end position="448"/>
    </location>
</feature>
<organism evidence="2 3">
    <name type="scientific">Mycena alexandri</name>
    <dbReference type="NCBI Taxonomy" id="1745969"/>
    <lineage>
        <taxon>Eukaryota</taxon>
        <taxon>Fungi</taxon>
        <taxon>Dikarya</taxon>
        <taxon>Basidiomycota</taxon>
        <taxon>Agaricomycotina</taxon>
        <taxon>Agaricomycetes</taxon>
        <taxon>Agaricomycetidae</taxon>
        <taxon>Agaricales</taxon>
        <taxon>Marasmiineae</taxon>
        <taxon>Mycenaceae</taxon>
        <taxon>Mycena</taxon>
    </lineage>
</organism>
<proteinExistence type="predicted"/>
<evidence type="ECO:0000313" key="3">
    <source>
        <dbReference type="Proteomes" id="UP001218188"/>
    </source>
</evidence>
<feature type="region of interest" description="Disordered" evidence="1">
    <location>
        <begin position="327"/>
        <end position="414"/>
    </location>
</feature>
<feature type="compositionally biased region" description="Acidic residues" evidence="1">
    <location>
        <begin position="167"/>
        <end position="177"/>
    </location>
</feature>
<name>A0AAD6X4H7_9AGAR</name>
<reference evidence="2" key="1">
    <citation type="submission" date="2023-03" db="EMBL/GenBank/DDBJ databases">
        <title>Massive genome expansion in bonnet fungi (Mycena s.s.) driven by repeated elements and novel gene families across ecological guilds.</title>
        <authorList>
            <consortium name="Lawrence Berkeley National Laboratory"/>
            <person name="Harder C.B."/>
            <person name="Miyauchi S."/>
            <person name="Viragh M."/>
            <person name="Kuo A."/>
            <person name="Thoen E."/>
            <person name="Andreopoulos B."/>
            <person name="Lu D."/>
            <person name="Skrede I."/>
            <person name="Drula E."/>
            <person name="Henrissat B."/>
            <person name="Morin E."/>
            <person name="Kohler A."/>
            <person name="Barry K."/>
            <person name="LaButti K."/>
            <person name="Morin E."/>
            <person name="Salamov A."/>
            <person name="Lipzen A."/>
            <person name="Mereny Z."/>
            <person name="Hegedus B."/>
            <person name="Baldrian P."/>
            <person name="Stursova M."/>
            <person name="Weitz H."/>
            <person name="Taylor A."/>
            <person name="Grigoriev I.V."/>
            <person name="Nagy L.G."/>
            <person name="Martin F."/>
            <person name="Kauserud H."/>
        </authorList>
    </citation>
    <scope>NUCLEOTIDE SEQUENCE</scope>
    <source>
        <strain evidence="2">CBHHK200</strain>
    </source>
</reference>
<feature type="compositionally biased region" description="Polar residues" evidence="1">
    <location>
        <begin position="477"/>
        <end position="492"/>
    </location>
</feature>
<feature type="region of interest" description="Disordered" evidence="1">
    <location>
        <begin position="1008"/>
        <end position="1083"/>
    </location>
</feature>
<feature type="region of interest" description="Disordered" evidence="1">
    <location>
        <begin position="156"/>
        <end position="177"/>
    </location>
</feature>
<feature type="compositionally biased region" description="Basic residues" evidence="1">
    <location>
        <begin position="357"/>
        <end position="366"/>
    </location>
</feature>
<feature type="compositionally biased region" description="Basic and acidic residues" evidence="1">
    <location>
        <begin position="327"/>
        <end position="338"/>
    </location>
</feature>
<accession>A0AAD6X4H7</accession>
<feature type="region of interest" description="Disordered" evidence="1">
    <location>
        <begin position="468"/>
        <end position="492"/>
    </location>
</feature>
<protein>
    <submittedName>
        <fullName evidence="2">Uncharacterized protein</fullName>
    </submittedName>
</protein>
<gene>
    <name evidence="2" type="ORF">C8F04DRAFT_1257962</name>
</gene>
<dbReference type="EMBL" id="JARJCM010000043">
    <property type="protein sequence ID" value="KAJ7036397.1"/>
    <property type="molecule type" value="Genomic_DNA"/>
</dbReference>
<feature type="compositionally biased region" description="Low complexity" evidence="1">
    <location>
        <begin position="686"/>
        <end position="709"/>
    </location>
</feature>
<sequence length="1083" mass="116215">MAPKGWATKEQQAFITLWMSEFLVKKAAKNLDAFWKKMRQAWYEEFPEELELDLPVQVFDPDPNAVPPRTLTEEETSQLGEAITARNEQLRNSFFNAYGKIRKQRGGVSRSTSGLAAMLFKRHPKRTHRHQILEVYQKDHKTTVKAALQESEYVELNEAAQRRTEDGEWMDDDDEEAKAERLDKARKERMKVQRRVVRECWEAEDEAVQEEVREETRAEVRVKPSEDEDPEDGQVPQRTPEEYQMSLDESMQVAEIFLTEFARMTGWVGALVYAGPVPRLGGDLGFKSYSFGLDAGGVNFENFHSNWKKGVVNPLCKFARKAIPRETRTARAIEKPADEQEQDESASEGTVAEQPPRRPHKRKSKSKNKEQTPSAAAKGTSTAAKGTKRRQTSTLSPPRAPSPSVDPRPVGDVQGTYQEYENDLQARAGSEDRNLVYDGPALNNYGSSGEYERDFQARAAAEDPELDYDHSAYDNDNYGSSGDDPSSSTFFGDDTLPNTFGMSPTSSTAFGISATSFNAFGIPAASSNTFGMSSNVFLGNNTSSGTNKAPFRFNFDGNNYLSVNPKALVPDVTAEDAFADLGAGGSAFSDSGNNLSAGGNGWGVNLDPFASAPSEESVTALPRPTPKPPRVALGAPSSGFTFGREPQYRPLYSSCLPSSSAGDASKYPYHLPAAAPITAPAGSAPGAATLYRSSPTPSTPSSRSAAMPSAPRPAPEAAPSSAPRSATSSASASAAVPATPTRSPATPSPTSVGRVGGAIGGAAGTPQRRSFAPARSSPLTAPPWQPESRAASPPGMTLPPRLRPSPERPRGSSSSGKTLSPLVWPKSRPPANEPKRAAPKASPTTIAKRMETARAAKKTATKKAATVKKKPQEVESSVGGMEAGTGEAVGRQGKGKEVEAPAEADTAPVPEPAAGPVLIHSITPLNPGQLRQEAEARKEREARLAAEYKANSKYNNPDGNYPIVVVPLPPDAPRPRRLPVPRRTMGAIVSLVDERQARDDAKLLAALKGAGDRMAANMATRGANRRGTEENQGKGKGTGESGAKGKETAKSSSSGGAATSRKRKAAANENSEPWPPKKRTRAT</sequence>
<feature type="compositionally biased region" description="Basic residues" evidence="1">
    <location>
        <begin position="855"/>
        <end position="869"/>
    </location>
</feature>
<evidence type="ECO:0000313" key="2">
    <source>
        <dbReference type="EMBL" id="KAJ7036397.1"/>
    </source>
</evidence>
<feature type="region of interest" description="Disordered" evidence="1">
    <location>
        <begin position="686"/>
        <end position="941"/>
    </location>
</feature>